<dbReference type="Proteomes" id="UP000785679">
    <property type="component" value="Unassembled WGS sequence"/>
</dbReference>
<organism evidence="1 2">
    <name type="scientific">Halteria grandinella</name>
    <dbReference type="NCBI Taxonomy" id="5974"/>
    <lineage>
        <taxon>Eukaryota</taxon>
        <taxon>Sar</taxon>
        <taxon>Alveolata</taxon>
        <taxon>Ciliophora</taxon>
        <taxon>Intramacronucleata</taxon>
        <taxon>Spirotrichea</taxon>
        <taxon>Stichotrichia</taxon>
        <taxon>Sporadotrichida</taxon>
        <taxon>Halteriidae</taxon>
        <taxon>Halteria</taxon>
    </lineage>
</organism>
<comment type="caution">
    <text evidence="1">The sequence shown here is derived from an EMBL/GenBank/DDBJ whole genome shotgun (WGS) entry which is preliminary data.</text>
</comment>
<dbReference type="AlphaFoldDB" id="A0A8J8NU81"/>
<gene>
    <name evidence="1" type="ORF">FGO68_gene13039</name>
</gene>
<evidence type="ECO:0000313" key="2">
    <source>
        <dbReference type="Proteomes" id="UP000785679"/>
    </source>
</evidence>
<reference evidence="1" key="1">
    <citation type="submission" date="2019-06" db="EMBL/GenBank/DDBJ databases">
        <authorList>
            <person name="Zheng W."/>
        </authorList>
    </citation>
    <scope>NUCLEOTIDE SEQUENCE</scope>
    <source>
        <strain evidence="1">QDHG01</strain>
    </source>
</reference>
<keyword evidence="2" id="KW-1185">Reference proteome</keyword>
<name>A0A8J8NU81_HALGN</name>
<accession>A0A8J8NU81</accession>
<proteinExistence type="predicted"/>
<sequence length="82" mass="9609">MNFYVYQLIHLVGWLRFDPHNPKGNWYGCLTIVASQVDINVRTAQTFHLSAKDKRMKEVRGLRDSVQLLCSSREHCNQLFTL</sequence>
<protein>
    <submittedName>
        <fullName evidence="1">Uncharacterized protein</fullName>
    </submittedName>
</protein>
<evidence type="ECO:0000313" key="1">
    <source>
        <dbReference type="EMBL" id="TNV80505.1"/>
    </source>
</evidence>
<dbReference type="EMBL" id="RRYP01007433">
    <property type="protein sequence ID" value="TNV80505.1"/>
    <property type="molecule type" value="Genomic_DNA"/>
</dbReference>